<evidence type="ECO:0000259" key="1">
    <source>
        <dbReference type="Pfam" id="PF07238"/>
    </source>
</evidence>
<name>A0A3B0T2V4_9ZZZZ</name>
<sequence length="118" mass="13285">MIKVPSQDDRRQDRRVEKVVPLKIKLDDGSLLTETGNISRSGAYCQVTQSIEPMTKLKINIALPFKSGSKTTNKKISCEGVIVRVDPDEKNQLFNIAIFFNDISRKDADTIVEFISLD</sequence>
<feature type="domain" description="PilZ" evidence="1">
    <location>
        <begin position="9"/>
        <end position="115"/>
    </location>
</feature>
<evidence type="ECO:0000313" key="2">
    <source>
        <dbReference type="EMBL" id="VAW12665.1"/>
    </source>
</evidence>
<dbReference type="EMBL" id="UOEN01000117">
    <property type="protein sequence ID" value="VAW12665.1"/>
    <property type="molecule type" value="Genomic_DNA"/>
</dbReference>
<dbReference type="AlphaFoldDB" id="A0A3B0T2V4"/>
<reference evidence="2" key="1">
    <citation type="submission" date="2018-06" db="EMBL/GenBank/DDBJ databases">
        <authorList>
            <person name="Zhirakovskaya E."/>
        </authorList>
    </citation>
    <scope>NUCLEOTIDE SEQUENCE</scope>
</reference>
<dbReference type="Pfam" id="PF07238">
    <property type="entry name" value="PilZ"/>
    <property type="match status" value="1"/>
</dbReference>
<gene>
    <name evidence="2" type="ORF">MNBD_BACTEROID05-841</name>
</gene>
<dbReference type="GO" id="GO:0035438">
    <property type="term" value="F:cyclic-di-GMP binding"/>
    <property type="evidence" value="ECO:0007669"/>
    <property type="project" value="InterPro"/>
</dbReference>
<protein>
    <recommendedName>
        <fullName evidence="1">PilZ domain-containing protein</fullName>
    </recommendedName>
</protein>
<organism evidence="2">
    <name type="scientific">hydrothermal vent metagenome</name>
    <dbReference type="NCBI Taxonomy" id="652676"/>
    <lineage>
        <taxon>unclassified sequences</taxon>
        <taxon>metagenomes</taxon>
        <taxon>ecological metagenomes</taxon>
    </lineage>
</organism>
<accession>A0A3B0T2V4</accession>
<dbReference type="Gene3D" id="2.40.10.220">
    <property type="entry name" value="predicted glycosyltransferase like domains"/>
    <property type="match status" value="1"/>
</dbReference>
<proteinExistence type="predicted"/>
<dbReference type="InterPro" id="IPR009875">
    <property type="entry name" value="PilZ_domain"/>
</dbReference>
<dbReference type="SUPFAM" id="SSF141371">
    <property type="entry name" value="PilZ domain-like"/>
    <property type="match status" value="1"/>
</dbReference>